<comment type="caution">
    <text evidence="3">The sequence shown here is derived from an EMBL/GenBank/DDBJ whole genome shotgun (WGS) entry which is preliminary data.</text>
</comment>
<keyword evidence="2" id="KW-0812">Transmembrane</keyword>
<feature type="transmembrane region" description="Helical" evidence="2">
    <location>
        <begin position="403"/>
        <end position="428"/>
    </location>
</feature>
<dbReference type="AlphaFoldDB" id="A0A8T4C855"/>
<evidence type="ECO:0000256" key="2">
    <source>
        <dbReference type="SAM" id="Phobius"/>
    </source>
</evidence>
<keyword evidence="2" id="KW-0472">Membrane</keyword>
<name>A0A8T4C855_9ARCH</name>
<gene>
    <name evidence="3" type="ORF">FJY86_02145</name>
</gene>
<feature type="region of interest" description="Disordered" evidence="1">
    <location>
        <begin position="443"/>
        <end position="479"/>
    </location>
</feature>
<evidence type="ECO:0000313" key="4">
    <source>
        <dbReference type="Proteomes" id="UP000774699"/>
    </source>
</evidence>
<feature type="compositionally biased region" description="Polar residues" evidence="1">
    <location>
        <begin position="454"/>
        <end position="468"/>
    </location>
</feature>
<accession>A0A8T4C855</accession>
<keyword evidence="2" id="KW-1133">Transmembrane helix</keyword>
<evidence type="ECO:0000313" key="3">
    <source>
        <dbReference type="EMBL" id="MBM3282120.1"/>
    </source>
</evidence>
<sequence length="479" mass="52035">MVKKWAFGKSRSVSTSPAFAVKRLFCKPFHAALVLIGLVLIFSAAQMHAFSPIPVSLSTSELFMQPGSELPVVVRVDTPLGKSALVSFSLDYPSSVLRVDGELNRISTSFPLSRDFQIASQWNAPQGKYAVTLRTHITIENQTFTDTQTILVHVGKKGLVTYLTSANSTLSPQISNVVFSTENIRLSRNENASISVSFVNNGSATDYLIRLSEPSLFLPVHISNDTHRFVESGERITSYIEIKTTPTTVFGKTPLRIEAYNLVSGEKTFLGTILVDVFKTTNVSASIPFHSFVVEQNGEISSSITLTNTEYSDTEVILESSSSLVEIPLRQTIIPAKSSLSVPVIIHASPSLSVRSDSIFILNPEITEQVSFAVETVKQGTLNPIPPSSPADQNSSIPSPAAISGFVIGAFSSWLGFVLIILAGLFLFSKRFRENIANRLPKTIPPANKKENVPSKNDNVSAQDTTTIVAAEPPSESKK</sequence>
<evidence type="ECO:0000256" key="1">
    <source>
        <dbReference type="SAM" id="MobiDB-lite"/>
    </source>
</evidence>
<dbReference type="Proteomes" id="UP000774699">
    <property type="component" value="Unassembled WGS sequence"/>
</dbReference>
<organism evidence="3 4">
    <name type="scientific">Candidatus Iainarchaeum sp</name>
    <dbReference type="NCBI Taxonomy" id="3101447"/>
    <lineage>
        <taxon>Archaea</taxon>
        <taxon>Candidatus Iainarchaeota</taxon>
        <taxon>Candidatus Iainarchaeia</taxon>
        <taxon>Candidatus Iainarchaeales</taxon>
        <taxon>Candidatus Iainarchaeaceae</taxon>
        <taxon>Candidatus Iainarchaeum</taxon>
    </lineage>
</organism>
<protein>
    <submittedName>
        <fullName evidence="3">Uncharacterized protein</fullName>
    </submittedName>
</protein>
<reference evidence="3" key="1">
    <citation type="submission" date="2019-03" db="EMBL/GenBank/DDBJ databases">
        <title>Lake Tanganyika Metagenome-Assembled Genomes (MAGs).</title>
        <authorList>
            <person name="Tran P."/>
        </authorList>
    </citation>
    <scope>NUCLEOTIDE SEQUENCE</scope>
    <source>
        <strain evidence="3">M_DeepCast_50m_m2_156</strain>
    </source>
</reference>
<proteinExistence type="predicted"/>
<dbReference type="EMBL" id="VGJJ01000011">
    <property type="protein sequence ID" value="MBM3282120.1"/>
    <property type="molecule type" value="Genomic_DNA"/>
</dbReference>